<feature type="region of interest" description="Disordered" evidence="1">
    <location>
        <begin position="307"/>
        <end position="343"/>
    </location>
</feature>
<organism evidence="2 3">
    <name type="scientific">Serendipita vermifera MAFF 305830</name>
    <dbReference type="NCBI Taxonomy" id="933852"/>
    <lineage>
        <taxon>Eukaryota</taxon>
        <taxon>Fungi</taxon>
        <taxon>Dikarya</taxon>
        <taxon>Basidiomycota</taxon>
        <taxon>Agaricomycotina</taxon>
        <taxon>Agaricomycetes</taxon>
        <taxon>Sebacinales</taxon>
        <taxon>Serendipitaceae</taxon>
        <taxon>Serendipita</taxon>
    </lineage>
</organism>
<dbReference type="Proteomes" id="UP000054097">
    <property type="component" value="Unassembled WGS sequence"/>
</dbReference>
<dbReference type="STRING" id="933852.A0A0C2XF65"/>
<reference evidence="2 3" key="1">
    <citation type="submission" date="2014-04" db="EMBL/GenBank/DDBJ databases">
        <authorList>
            <consortium name="DOE Joint Genome Institute"/>
            <person name="Kuo A."/>
            <person name="Zuccaro A."/>
            <person name="Kohler A."/>
            <person name="Nagy L.G."/>
            <person name="Floudas D."/>
            <person name="Copeland A."/>
            <person name="Barry K.W."/>
            <person name="Cichocki N."/>
            <person name="Veneault-Fourrey C."/>
            <person name="LaButti K."/>
            <person name="Lindquist E.A."/>
            <person name="Lipzen A."/>
            <person name="Lundell T."/>
            <person name="Morin E."/>
            <person name="Murat C."/>
            <person name="Sun H."/>
            <person name="Tunlid A."/>
            <person name="Henrissat B."/>
            <person name="Grigoriev I.V."/>
            <person name="Hibbett D.S."/>
            <person name="Martin F."/>
            <person name="Nordberg H.P."/>
            <person name="Cantor M.N."/>
            <person name="Hua S.X."/>
        </authorList>
    </citation>
    <scope>NUCLEOTIDE SEQUENCE [LARGE SCALE GENOMIC DNA]</scope>
    <source>
        <strain evidence="2 3">MAFF 305830</strain>
    </source>
</reference>
<proteinExistence type="predicted"/>
<feature type="compositionally biased region" description="Basic and acidic residues" evidence="1">
    <location>
        <begin position="170"/>
        <end position="186"/>
    </location>
</feature>
<dbReference type="EMBL" id="KN824296">
    <property type="protein sequence ID" value="KIM27787.1"/>
    <property type="molecule type" value="Genomic_DNA"/>
</dbReference>
<reference evidence="3" key="2">
    <citation type="submission" date="2015-01" db="EMBL/GenBank/DDBJ databases">
        <title>Evolutionary Origins and Diversification of the Mycorrhizal Mutualists.</title>
        <authorList>
            <consortium name="DOE Joint Genome Institute"/>
            <consortium name="Mycorrhizal Genomics Consortium"/>
            <person name="Kohler A."/>
            <person name="Kuo A."/>
            <person name="Nagy L.G."/>
            <person name="Floudas D."/>
            <person name="Copeland A."/>
            <person name="Barry K.W."/>
            <person name="Cichocki N."/>
            <person name="Veneault-Fourrey C."/>
            <person name="LaButti K."/>
            <person name="Lindquist E.A."/>
            <person name="Lipzen A."/>
            <person name="Lundell T."/>
            <person name="Morin E."/>
            <person name="Murat C."/>
            <person name="Riley R."/>
            <person name="Ohm R."/>
            <person name="Sun H."/>
            <person name="Tunlid A."/>
            <person name="Henrissat B."/>
            <person name="Grigoriev I.V."/>
            <person name="Hibbett D.S."/>
            <person name="Martin F."/>
        </authorList>
    </citation>
    <scope>NUCLEOTIDE SEQUENCE [LARGE SCALE GENOMIC DNA]</scope>
    <source>
        <strain evidence="3">MAFF 305830</strain>
    </source>
</reference>
<feature type="compositionally biased region" description="Basic residues" evidence="1">
    <location>
        <begin position="307"/>
        <end position="316"/>
    </location>
</feature>
<dbReference type="HOGENOM" id="CLU_074396_0_0_1"/>
<name>A0A0C2XF65_SERVB</name>
<keyword evidence="3" id="KW-1185">Reference proteome</keyword>
<sequence length="343" mass="38463">MSPRKKKTQKLRQELSEYTSLIRALHTASTQDLLPHLLGTFPRPPSVPSSRSASTHPSRSSGVSSTSDSRSRLGEEVRSASGDLRDDTQRDIWTRWPLLKGDVYVPEWSLQDEVRSIAERSAREWLDVHTRQDANVQISETGLHSPLDGMEVDGTDALLDEPEDENDAAMDEKAPRLERTNDDVSERVQPLPEEDMLTKGVLNGLTLESSNLLSQTFACLAAHRPSVDPGLQNRLRTVDWKSALSVIGSAGIFDQSILQDVQTRMERIHSEGDRRVLGRLQTHSAAKRRVRDIEDSLGNRVDLLHFPRPRKKRKKQLPSDEEMETLPMKAIASDEAMVPMSPA</sequence>
<evidence type="ECO:0000313" key="3">
    <source>
        <dbReference type="Proteomes" id="UP000054097"/>
    </source>
</evidence>
<evidence type="ECO:0000256" key="1">
    <source>
        <dbReference type="SAM" id="MobiDB-lite"/>
    </source>
</evidence>
<dbReference type="OrthoDB" id="3260379at2759"/>
<protein>
    <submittedName>
        <fullName evidence="2">Uncharacterized protein</fullName>
    </submittedName>
</protein>
<feature type="region of interest" description="Disordered" evidence="1">
    <location>
        <begin position="163"/>
        <end position="187"/>
    </location>
</feature>
<evidence type="ECO:0000313" key="2">
    <source>
        <dbReference type="EMBL" id="KIM27787.1"/>
    </source>
</evidence>
<feature type="compositionally biased region" description="Basic and acidic residues" evidence="1">
    <location>
        <begin position="69"/>
        <end position="85"/>
    </location>
</feature>
<accession>A0A0C2XF65</accession>
<dbReference type="AlphaFoldDB" id="A0A0C2XF65"/>
<feature type="region of interest" description="Disordered" evidence="1">
    <location>
        <begin position="35"/>
        <end position="85"/>
    </location>
</feature>
<gene>
    <name evidence="2" type="ORF">M408DRAFT_9044</name>
</gene>
<feature type="compositionally biased region" description="Low complexity" evidence="1">
    <location>
        <begin position="48"/>
        <end position="68"/>
    </location>
</feature>